<keyword evidence="3" id="KW-1185">Reference proteome</keyword>
<dbReference type="STRING" id="1221996.QY95_00949"/>
<comment type="caution">
    <text evidence="2">The sequence shown here is derived from an EMBL/GenBank/DDBJ whole genome shotgun (WGS) entry which is preliminary data.</text>
</comment>
<dbReference type="SUPFAM" id="SSF54427">
    <property type="entry name" value="NTF2-like"/>
    <property type="match status" value="1"/>
</dbReference>
<sequence>MFRKRQRAGSVTRVLLLAVIGAAVGWLGWKVIVPSPGEEAWAAVNEFYQYEQEGNFSESWELFHPFMKEKFPKGHYLQDRAHVFMNHFGVETFEYSLDDPVELEVWKPAKDGPEFKIVYRVTVVQQYKGKYGNFAIEQDVFVAEEKDEWLLMWNYNEQ</sequence>
<name>A0A0F5I7T7_BACTR</name>
<proteinExistence type="predicted"/>
<feature type="transmembrane region" description="Helical" evidence="1">
    <location>
        <begin position="12"/>
        <end position="29"/>
    </location>
</feature>
<keyword evidence="1" id="KW-1133">Transmembrane helix</keyword>
<reference evidence="2" key="1">
    <citation type="submission" date="2015-02" db="EMBL/GenBank/DDBJ databases">
        <title>Genome Assembly of Bacillaceae bacterium MTCC 8252.</title>
        <authorList>
            <person name="Verma A."/>
            <person name="Khatri I."/>
            <person name="Mual P."/>
            <person name="Subramanian S."/>
            <person name="Krishnamurthi S."/>
        </authorList>
    </citation>
    <scope>NUCLEOTIDE SEQUENCE [LARGE SCALE GENOMIC DNA]</scope>
    <source>
        <strain evidence="2">MTCC 8252</strain>
    </source>
</reference>
<accession>A0A0F5I7T7</accession>
<keyword evidence="1" id="KW-0472">Membrane</keyword>
<dbReference type="InterPro" id="IPR032710">
    <property type="entry name" value="NTF2-like_dom_sf"/>
</dbReference>
<protein>
    <recommendedName>
        <fullName evidence="4">DUF4878 domain-containing protein</fullName>
    </recommendedName>
</protein>
<evidence type="ECO:0000313" key="2">
    <source>
        <dbReference type="EMBL" id="KKB41242.1"/>
    </source>
</evidence>
<dbReference type="AlphaFoldDB" id="A0A0F5I7T7"/>
<dbReference type="Proteomes" id="UP000031563">
    <property type="component" value="Unassembled WGS sequence"/>
</dbReference>
<evidence type="ECO:0000256" key="1">
    <source>
        <dbReference type="SAM" id="Phobius"/>
    </source>
</evidence>
<keyword evidence="1" id="KW-0812">Transmembrane</keyword>
<organism evidence="2 3">
    <name type="scientific">Bacillus thermotolerans</name>
    <name type="common">Quasibacillus thermotolerans</name>
    <dbReference type="NCBI Taxonomy" id="1221996"/>
    <lineage>
        <taxon>Bacteria</taxon>
        <taxon>Bacillati</taxon>
        <taxon>Bacillota</taxon>
        <taxon>Bacilli</taxon>
        <taxon>Bacillales</taxon>
        <taxon>Bacillaceae</taxon>
        <taxon>Bacillus</taxon>
    </lineage>
</organism>
<dbReference type="EMBL" id="JWIR02000024">
    <property type="protein sequence ID" value="KKB41242.1"/>
    <property type="molecule type" value="Genomic_DNA"/>
</dbReference>
<evidence type="ECO:0000313" key="3">
    <source>
        <dbReference type="Proteomes" id="UP000031563"/>
    </source>
</evidence>
<dbReference type="RefSeq" id="WP_040047514.1">
    <property type="nucleotide sequence ID" value="NZ_JWIR02000024.1"/>
</dbReference>
<evidence type="ECO:0008006" key="4">
    <source>
        <dbReference type="Google" id="ProtNLM"/>
    </source>
</evidence>
<gene>
    <name evidence="2" type="ORF">QY95_00949</name>
</gene>